<protein>
    <submittedName>
        <fullName evidence="1">Uncharacterized protein</fullName>
    </submittedName>
</protein>
<comment type="caution">
    <text evidence="1">The sequence shown here is derived from an EMBL/GenBank/DDBJ whole genome shotgun (WGS) entry which is preliminary data.</text>
</comment>
<accession>A0A6N4RC55</accession>
<organism evidence="1 2">
    <name type="scientific">Blastochloris viridis</name>
    <name type="common">Rhodopseudomonas viridis</name>
    <dbReference type="NCBI Taxonomy" id="1079"/>
    <lineage>
        <taxon>Bacteria</taxon>
        <taxon>Pseudomonadati</taxon>
        <taxon>Pseudomonadota</taxon>
        <taxon>Alphaproteobacteria</taxon>
        <taxon>Hyphomicrobiales</taxon>
        <taxon>Blastochloridaceae</taxon>
        <taxon>Blastochloris</taxon>
    </lineage>
</organism>
<dbReference type="AlphaFoldDB" id="A0A6N4RC55"/>
<sequence>MNPTQKHMTFMKSLINARVLGSMADLMTACPDPEQLPNLEESLRFVKCCHEHGRPVRVTDVVHGLCETCH</sequence>
<dbReference type="Proteomes" id="UP000320948">
    <property type="component" value="Unassembled WGS sequence"/>
</dbReference>
<dbReference type="EMBL" id="VAFM01000002">
    <property type="protein sequence ID" value="TKW60831.1"/>
    <property type="molecule type" value="Genomic_DNA"/>
</dbReference>
<proteinExistence type="predicted"/>
<evidence type="ECO:0000313" key="1">
    <source>
        <dbReference type="EMBL" id="TKW60831.1"/>
    </source>
</evidence>
<evidence type="ECO:0000313" key="2">
    <source>
        <dbReference type="Proteomes" id="UP000320948"/>
    </source>
</evidence>
<reference evidence="1 2" key="1">
    <citation type="journal article" date="2017" name="Nat. Commun.">
        <title>In situ click chemistry generation of cyclooxygenase-2 inhibitors.</title>
        <authorList>
            <person name="Bhardwaj A."/>
            <person name="Kaur J."/>
            <person name="Wuest M."/>
            <person name="Wuest F."/>
        </authorList>
    </citation>
    <scope>NUCLEOTIDE SEQUENCE [LARGE SCALE GENOMIC DNA]</scope>
    <source>
        <strain evidence="1">S2_018_000_R2_106</strain>
    </source>
</reference>
<gene>
    <name evidence="1" type="ORF">DI628_08050</name>
</gene>
<name>A0A6N4RC55_BLAVI</name>